<feature type="transmembrane region" description="Helical" evidence="8">
    <location>
        <begin position="328"/>
        <end position="352"/>
    </location>
</feature>
<sequence length="372" mass="41743">MVEQPFPGKRVRGIEKGLVRLLDTAAKDLAPAYFALVMATGIVSLAAQAIGIPLLTRSLFWLNGLFYGVLWCLTLWRIMRFGRRLGVDIKDYQRGPGFFSVVAGSAILGSQFVLLANEEITGMLLWGLAMALWLILNYGIFTAFTIQKHKPSLDGGITGTWLLAVVATQSVAVLAALLDAHWNPMHSLEFNFIALSLWLWGGMLYIWIMVLIFYRFNFFPFAAEDLIPPYWINMGAMAISTLAGSLLIVNAAKAPYLHSLLPFLKGFTVFYWVTGSWWIPLLVTLEIWRHGIKRLPIRYDPLYWSVVFPLGMYSLCTIHMAQSMDLSFLLPLGYAFFYLALLAWAITLAGMIHHLGLGLRAGTENRIPHPLP</sequence>
<dbReference type="PANTHER" id="PTHR31686">
    <property type="match status" value="1"/>
</dbReference>
<organism evidence="9 10">
    <name type="scientific">Acidithiobacillus ferrivorans SS3</name>
    <dbReference type="NCBI Taxonomy" id="743299"/>
    <lineage>
        <taxon>Bacteria</taxon>
        <taxon>Pseudomonadati</taxon>
        <taxon>Pseudomonadota</taxon>
        <taxon>Acidithiobacillia</taxon>
        <taxon>Acidithiobacillales</taxon>
        <taxon>Acidithiobacillaceae</taxon>
        <taxon>Acidithiobacillus</taxon>
    </lineage>
</organism>
<evidence type="ECO:0000256" key="4">
    <source>
        <dbReference type="ARBA" id="ARBA00022475"/>
    </source>
</evidence>
<evidence type="ECO:0000313" key="10">
    <source>
        <dbReference type="Proteomes" id="UP000009220"/>
    </source>
</evidence>
<dbReference type="Gene3D" id="1.50.10.150">
    <property type="entry name" value="Voltage-dependent anion channel"/>
    <property type="match status" value="1"/>
</dbReference>
<dbReference type="EMBL" id="CP002985">
    <property type="protein sequence ID" value="AEM47614.1"/>
    <property type="molecule type" value="Genomic_DNA"/>
</dbReference>
<evidence type="ECO:0000256" key="7">
    <source>
        <dbReference type="ARBA" id="ARBA00023136"/>
    </source>
</evidence>
<dbReference type="RefSeq" id="WP_014028871.1">
    <property type="nucleotide sequence ID" value="NC_015942.1"/>
</dbReference>
<dbReference type="HOGENOM" id="CLU_052472_0_0_6"/>
<name>G0JRM1_9PROT</name>
<dbReference type="InterPro" id="IPR038665">
    <property type="entry name" value="Voltage-dep_anion_channel_sf"/>
</dbReference>
<comment type="similarity">
    <text evidence="2">Belongs to the tellurite-resistance/dicarboxylate transporter (TDT) family.</text>
</comment>
<dbReference type="InterPro" id="IPR051629">
    <property type="entry name" value="Sulfite_efflux_TDT"/>
</dbReference>
<feature type="transmembrane region" description="Helical" evidence="8">
    <location>
        <begin position="123"/>
        <end position="146"/>
    </location>
</feature>
<comment type="subcellular location">
    <subcellularLocation>
        <location evidence="1">Cell membrane</location>
        <topology evidence="1">Multi-pass membrane protein</topology>
    </subcellularLocation>
</comment>
<feature type="transmembrane region" description="Helical" evidence="8">
    <location>
        <begin position="269"/>
        <end position="289"/>
    </location>
</feature>
<evidence type="ECO:0000256" key="1">
    <source>
        <dbReference type="ARBA" id="ARBA00004651"/>
    </source>
</evidence>
<dbReference type="Proteomes" id="UP000009220">
    <property type="component" value="Chromosome"/>
</dbReference>
<protein>
    <submittedName>
        <fullName evidence="9">C4-dicarboxylate transporter/malic acid transport protein</fullName>
    </submittedName>
</protein>
<evidence type="ECO:0000256" key="3">
    <source>
        <dbReference type="ARBA" id="ARBA00022448"/>
    </source>
</evidence>
<dbReference type="CDD" id="cd09319">
    <property type="entry name" value="TDT_like_1"/>
    <property type="match status" value="1"/>
</dbReference>
<dbReference type="InterPro" id="IPR004695">
    <property type="entry name" value="SLAC1/Mae1/Ssu1/TehA"/>
</dbReference>
<evidence type="ECO:0000256" key="8">
    <source>
        <dbReference type="SAM" id="Phobius"/>
    </source>
</evidence>
<keyword evidence="7 8" id="KW-0472">Membrane</keyword>
<accession>G0JRM1</accession>
<proteinExistence type="inferred from homology"/>
<evidence type="ECO:0000256" key="6">
    <source>
        <dbReference type="ARBA" id="ARBA00022989"/>
    </source>
</evidence>
<keyword evidence="4" id="KW-1003">Cell membrane</keyword>
<dbReference type="eggNOG" id="COG1275">
    <property type="taxonomic scope" value="Bacteria"/>
</dbReference>
<feature type="transmembrane region" description="Helical" evidence="8">
    <location>
        <begin position="158"/>
        <end position="178"/>
    </location>
</feature>
<dbReference type="GO" id="GO:0000319">
    <property type="term" value="F:sulfite transmembrane transporter activity"/>
    <property type="evidence" value="ECO:0007669"/>
    <property type="project" value="TreeGrafter"/>
</dbReference>
<feature type="transmembrane region" description="Helical" evidence="8">
    <location>
        <begin position="58"/>
        <end position="76"/>
    </location>
</feature>
<feature type="transmembrane region" description="Helical" evidence="8">
    <location>
        <begin position="30"/>
        <end position="52"/>
    </location>
</feature>
<feature type="transmembrane region" description="Helical" evidence="8">
    <location>
        <begin position="301"/>
        <end position="322"/>
    </location>
</feature>
<gene>
    <name evidence="9" type="ORF">Acife_1466</name>
</gene>
<keyword evidence="5 8" id="KW-0812">Transmembrane</keyword>
<keyword evidence="3" id="KW-0813">Transport</keyword>
<dbReference type="Pfam" id="PF03595">
    <property type="entry name" value="SLAC1"/>
    <property type="match status" value="1"/>
</dbReference>
<dbReference type="GO" id="GO:0005886">
    <property type="term" value="C:plasma membrane"/>
    <property type="evidence" value="ECO:0007669"/>
    <property type="project" value="UniProtKB-SubCell"/>
</dbReference>
<dbReference type="AlphaFoldDB" id="G0JRM1"/>
<evidence type="ECO:0000313" key="9">
    <source>
        <dbReference type="EMBL" id="AEM47614.1"/>
    </source>
</evidence>
<feature type="transmembrane region" description="Helical" evidence="8">
    <location>
        <begin position="198"/>
        <end position="218"/>
    </location>
</feature>
<evidence type="ECO:0000256" key="2">
    <source>
        <dbReference type="ARBA" id="ARBA00008566"/>
    </source>
</evidence>
<dbReference type="PANTHER" id="PTHR31686:SF1">
    <property type="entry name" value="SULFITE EFFLUX PUMP SSU1"/>
    <property type="match status" value="1"/>
</dbReference>
<dbReference type="STRING" id="743299.Acife_1466"/>
<evidence type="ECO:0000256" key="5">
    <source>
        <dbReference type="ARBA" id="ARBA00022692"/>
    </source>
</evidence>
<keyword evidence="6 8" id="KW-1133">Transmembrane helix</keyword>
<feature type="transmembrane region" description="Helical" evidence="8">
    <location>
        <begin position="97"/>
        <end position="117"/>
    </location>
</feature>
<feature type="transmembrane region" description="Helical" evidence="8">
    <location>
        <begin position="230"/>
        <end position="249"/>
    </location>
</feature>
<reference evidence="9 10" key="1">
    <citation type="journal article" date="2011" name="J. Bacteriol.">
        <title>Draft genome of the psychrotolerant acidophile Acidithiobacillus ferrivorans SS3.</title>
        <authorList>
            <person name="Liljeqvist M."/>
            <person name="Valdes J."/>
            <person name="Holmes D.S."/>
            <person name="Dopson M."/>
        </authorList>
    </citation>
    <scope>NUCLEOTIDE SEQUENCE [LARGE SCALE GENOMIC DNA]</scope>
    <source>
        <strain evidence="9 10">SS3</strain>
    </source>
</reference>
<dbReference type="KEGG" id="afi:Acife_1466"/>